<evidence type="ECO:0000313" key="2">
    <source>
        <dbReference type="Proteomes" id="UP000887581"/>
    </source>
</evidence>
<feature type="region of interest" description="Disordered" evidence="1">
    <location>
        <begin position="22"/>
        <end position="62"/>
    </location>
</feature>
<protein>
    <submittedName>
        <fullName evidence="3">Uncharacterized protein</fullName>
    </submittedName>
</protein>
<sequence>MSIGTTESGKKEMNMDIEAIARNDAATKVMNLQDFKSRRKDNSDMQEKQLQQQEKKTETPEAPVMLAVMQLNNRNFGQEIPQKFRVQEGNINEPMLRIAQKLPTQADGKAAPKKLSKKTPKELLKFLAFEVKVVVDTCCTDILRNL</sequence>
<keyword evidence="2" id="KW-1185">Reference proteome</keyword>
<dbReference type="AlphaFoldDB" id="A0A915PPD0"/>
<accession>A0A915PPD0</accession>
<dbReference type="Proteomes" id="UP000887581">
    <property type="component" value="Unplaced"/>
</dbReference>
<evidence type="ECO:0000313" key="3">
    <source>
        <dbReference type="WBParaSite" id="sdigi.contig301.g7234.t1"/>
    </source>
</evidence>
<name>A0A915PPD0_9BILA</name>
<proteinExistence type="predicted"/>
<feature type="compositionally biased region" description="Basic and acidic residues" evidence="1">
    <location>
        <begin position="40"/>
        <end position="59"/>
    </location>
</feature>
<dbReference type="WBParaSite" id="sdigi.contig301.g7234.t1">
    <property type="protein sequence ID" value="sdigi.contig301.g7234.t1"/>
    <property type="gene ID" value="sdigi.contig301.g7234"/>
</dbReference>
<evidence type="ECO:0000256" key="1">
    <source>
        <dbReference type="SAM" id="MobiDB-lite"/>
    </source>
</evidence>
<reference evidence="3" key="1">
    <citation type="submission" date="2022-11" db="UniProtKB">
        <authorList>
            <consortium name="WormBaseParasite"/>
        </authorList>
    </citation>
    <scope>IDENTIFICATION</scope>
</reference>
<organism evidence="2 3">
    <name type="scientific">Setaria digitata</name>
    <dbReference type="NCBI Taxonomy" id="48799"/>
    <lineage>
        <taxon>Eukaryota</taxon>
        <taxon>Metazoa</taxon>
        <taxon>Ecdysozoa</taxon>
        <taxon>Nematoda</taxon>
        <taxon>Chromadorea</taxon>
        <taxon>Rhabditida</taxon>
        <taxon>Spirurina</taxon>
        <taxon>Spiruromorpha</taxon>
        <taxon>Filarioidea</taxon>
        <taxon>Setariidae</taxon>
        <taxon>Setaria</taxon>
    </lineage>
</organism>